<dbReference type="InterPro" id="IPR003583">
    <property type="entry name" value="Hlx-hairpin-Hlx_DNA-bd_motif"/>
</dbReference>
<dbReference type="Proteomes" id="UP000187651">
    <property type="component" value="Unassembled WGS sequence"/>
</dbReference>
<evidence type="ECO:0000313" key="8">
    <source>
        <dbReference type="Proteomes" id="UP000187651"/>
    </source>
</evidence>
<dbReference type="InterPro" id="IPR027417">
    <property type="entry name" value="P-loop_NTPase"/>
</dbReference>
<dbReference type="CDD" id="cd17933">
    <property type="entry name" value="DEXSc_RecD-like"/>
    <property type="match status" value="1"/>
</dbReference>
<dbReference type="GO" id="GO:0005524">
    <property type="term" value="F:ATP binding"/>
    <property type="evidence" value="ECO:0007669"/>
    <property type="project" value="UniProtKB-UniRule"/>
</dbReference>
<dbReference type="CDD" id="cd18809">
    <property type="entry name" value="SF1_C_RecD"/>
    <property type="match status" value="1"/>
</dbReference>
<accession>A0A1G9XM12</accession>
<comment type="similarity">
    <text evidence="3">Belongs to the RecD family. RecD2 subfamily.</text>
</comment>
<feature type="domain" description="AAA+ ATPase" evidence="6">
    <location>
        <begin position="337"/>
        <end position="494"/>
    </location>
</feature>
<dbReference type="Gene3D" id="1.10.150.20">
    <property type="entry name" value="5' to 3' exonuclease, C-terminal subdomain"/>
    <property type="match status" value="1"/>
</dbReference>
<keyword evidence="3" id="KW-0378">Hydrolase</keyword>
<dbReference type="GO" id="GO:0003677">
    <property type="term" value="F:DNA binding"/>
    <property type="evidence" value="ECO:0007669"/>
    <property type="project" value="UniProtKB-UniRule"/>
</dbReference>
<dbReference type="EC" id="5.6.2.3" evidence="3"/>
<dbReference type="InterPro" id="IPR041451">
    <property type="entry name" value="RecD2_SH13"/>
</dbReference>
<evidence type="ECO:0000259" key="5">
    <source>
        <dbReference type="SMART" id="SM00278"/>
    </source>
</evidence>
<keyword evidence="3" id="KW-0413">Isomerase</keyword>
<dbReference type="PANTHER" id="PTHR43788">
    <property type="entry name" value="DNA2/NAM7 HELICASE FAMILY MEMBER"/>
    <property type="match status" value="1"/>
</dbReference>
<dbReference type="InterPro" id="IPR055446">
    <property type="entry name" value="RecD2_N_OB"/>
</dbReference>
<dbReference type="Pfam" id="PF14490">
    <property type="entry name" value="HHH_RecD2"/>
    <property type="match status" value="1"/>
</dbReference>
<feature type="domain" description="Helix-hairpin-helix DNA-binding motif class 1" evidence="5">
    <location>
        <begin position="86"/>
        <end position="107"/>
    </location>
</feature>
<name>A0A1G9XM12_9FIRM</name>
<dbReference type="EMBL" id="FNHZ01000004">
    <property type="protein sequence ID" value="SDM97879.1"/>
    <property type="molecule type" value="Genomic_DNA"/>
</dbReference>
<dbReference type="NCBIfam" id="TIGR01448">
    <property type="entry name" value="recD_rel"/>
    <property type="match status" value="1"/>
</dbReference>
<gene>
    <name evidence="3" type="primary">recD2</name>
    <name evidence="7" type="ORF">SAMN05216544_1561</name>
</gene>
<evidence type="ECO:0000256" key="4">
    <source>
        <dbReference type="SAM" id="Coils"/>
    </source>
</evidence>
<evidence type="ECO:0000259" key="6">
    <source>
        <dbReference type="SMART" id="SM00382"/>
    </source>
</evidence>
<dbReference type="Gene3D" id="2.30.30.940">
    <property type="match status" value="1"/>
</dbReference>
<dbReference type="InterPro" id="IPR010994">
    <property type="entry name" value="RuvA_2-like"/>
</dbReference>
<dbReference type="PANTHER" id="PTHR43788:SF6">
    <property type="entry name" value="DNA HELICASE B"/>
    <property type="match status" value="1"/>
</dbReference>
<dbReference type="SUPFAM" id="SSF47781">
    <property type="entry name" value="RuvA domain 2-like"/>
    <property type="match status" value="1"/>
</dbReference>
<feature type="coiled-coil region" evidence="4">
    <location>
        <begin position="299"/>
        <end position="326"/>
    </location>
</feature>
<proteinExistence type="inferred from homology"/>
<dbReference type="GO" id="GO:0006281">
    <property type="term" value="P:DNA repair"/>
    <property type="evidence" value="ECO:0007669"/>
    <property type="project" value="InterPro"/>
</dbReference>
<dbReference type="Gene3D" id="3.40.50.300">
    <property type="entry name" value="P-loop containing nucleotide triphosphate hydrolases"/>
    <property type="match status" value="2"/>
</dbReference>
<keyword evidence="2 3" id="KW-0067">ATP-binding</keyword>
<dbReference type="GO" id="GO:0017116">
    <property type="term" value="F:single-stranded DNA helicase activity"/>
    <property type="evidence" value="ECO:0007669"/>
    <property type="project" value="TreeGrafter"/>
</dbReference>
<evidence type="ECO:0000313" key="7">
    <source>
        <dbReference type="EMBL" id="SDM97879.1"/>
    </source>
</evidence>
<dbReference type="GO" id="GO:0016887">
    <property type="term" value="F:ATP hydrolysis activity"/>
    <property type="evidence" value="ECO:0007669"/>
    <property type="project" value="RHEA"/>
</dbReference>
<organism evidence="7 8">
    <name type="scientific">Lachnospira pectinoschiza</name>
    <dbReference type="NCBI Taxonomy" id="28052"/>
    <lineage>
        <taxon>Bacteria</taxon>
        <taxon>Bacillati</taxon>
        <taxon>Bacillota</taxon>
        <taxon>Clostridia</taxon>
        <taxon>Lachnospirales</taxon>
        <taxon>Lachnospiraceae</taxon>
        <taxon>Lachnospira</taxon>
    </lineage>
</organism>
<comment type="catalytic activity">
    <reaction evidence="3">
        <text>ATP + H2O = ADP + phosphate + H(+)</text>
        <dbReference type="Rhea" id="RHEA:13065"/>
        <dbReference type="ChEBI" id="CHEBI:15377"/>
        <dbReference type="ChEBI" id="CHEBI:15378"/>
        <dbReference type="ChEBI" id="CHEBI:30616"/>
        <dbReference type="ChEBI" id="CHEBI:43474"/>
        <dbReference type="ChEBI" id="CHEBI:456216"/>
        <dbReference type="EC" id="5.6.2.3"/>
    </reaction>
</comment>
<evidence type="ECO:0000256" key="1">
    <source>
        <dbReference type="ARBA" id="ARBA00022741"/>
    </source>
</evidence>
<dbReference type="HAMAP" id="MF_01488">
    <property type="entry name" value="RecD2"/>
    <property type="match status" value="1"/>
</dbReference>
<dbReference type="InterPro" id="IPR029493">
    <property type="entry name" value="RecD2-like_HHH"/>
</dbReference>
<dbReference type="Pfam" id="PF18335">
    <property type="entry name" value="SH3_13"/>
    <property type="match status" value="1"/>
</dbReference>
<dbReference type="GO" id="GO:0043139">
    <property type="term" value="F:5'-3' DNA helicase activity"/>
    <property type="evidence" value="ECO:0007669"/>
    <property type="project" value="UniProtKB-UniRule"/>
</dbReference>
<dbReference type="GO" id="GO:0006310">
    <property type="term" value="P:DNA recombination"/>
    <property type="evidence" value="ECO:0007669"/>
    <property type="project" value="InterPro"/>
</dbReference>
<dbReference type="SMART" id="SM00382">
    <property type="entry name" value="AAA"/>
    <property type="match status" value="1"/>
</dbReference>
<keyword evidence="4" id="KW-0175">Coiled coil</keyword>
<dbReference type="InterPro" id="IPR027785">
    <property type="entry name" value="UvrD-like_helicase_C"/>
</dbReference>
<dbReference type="Pfam" id="PF13245">
    <property type="entry name" value="AAA_19"/>
    <property type="match status" value="1"/>
</dbReference>
<keyword evidence="8" id="KW-1185">Reference proteome</keyword>
<dbReference type="InterPro" id="IPR006345">
    <property type="entry name" value="RecD2"/>
</dbReference>
<dbReference type="Pfam" id="PF14520">
    <property type="entry name" value="HHH_5"/>
    <property type="match status" value="1"/>
</dbReference>
<sequence>MDYDNIKEVEGFIESIIYRNEDNGYSVFEIDNEGEEITCVGTLSYISEGEYIVATGNYVKHPVYYMQFKIDSYEFQAPNDTASVQRYLASGAIKGIGEKMASRIVKEFGDDTFRIMEEEPERLAEIKGISNNKAMEIANQLMDKKDMRKAMMFLQKFGIAMNLATKIFKQYGNQIYNLIETNPYKLADDIEGIGFKTADEIASRVGIKIDSDFRIKSGISYCLSQASLNGHIFLPKEELEKDVVSLLLIDIEDFDKYLMDLAVDKKVVCKTMEDGSVNVYSSLYYYMEGNVAARLKGLAQVESRSLEEIDERIKRIEKEEDIELDDIQKEGIRMAATSGLLVITGGPGTGKTTTINSIIKFFMLDGLEIRLAAPTGRAAKRMTEACNMEAQTIHRLLEINGGGASESNSRASGLSMFFERNEDNPLEADVIIVDEMSMVDINIMYSLIRAVAVGTKLILVGDVDQLPSVGPGNILKDIIASGCFPVVKLEKIFRQAETSEIIMNAHKINKGEEVVLNKYSKDFLFVRRNGADAIINAMKTLISDKLPNYVHADISEIQILTPSRKSATGVDRLNSIMQDFLNPSTQTKQERVHGDTTYREGDKVMQIKNDYQLEWQKKSKYGVTYDRGTGVFNGDTGIIEEISQFNETVTVRFEDGRFVDYEFSQLDELELAYAITVHKSQGSEYPAVIIPMYQGPRMLMNRNILYTAVTRARTCVCMVGEEEIFRQMAKNITDTKRYSSLDQRIKEIMC</sequence>
<feature type="binding site" evidence="3">
    <location>
        <begin position="348"/>
        <end position="352"/>
    </location>
    <ligand>
        <name>ATP</name>
        <dbReference type="ChEBI" id="CHEBI:30616"/>
    </ligand>
</feature>
<keyword evidence="1 3" id="KW-0547">Nucleotide-binding</keyword>
<evidence type="ECO:0000256" key="2">
    <source>
        <dbReference type="ARBA" id="ARBA00022840"/>
    </source>
</evidence>
<keyword evidence="3" id="KW-0347">Helicase</keyword>
<dbReference type="Pfam" id="PF23139">
    <property type="entry name" value="OB_YrrC"/>
    <property type="match status" value="1"/>
</dbReference>
<protein>
    <recommendedName>
        <fullName evidence="3">ATP-dependent RecD2 DNA helicase</fullName>
        <ecNumber evidence="3">5.6.2.3</ecNumber>
    </recommendedName>
    <alternativeName>
        <fullName evidence="3">DNA 5'-3' helicase subunit RecD2</fullName>
    </alternativeName>
</protein>
<evidence type="ECO:0000256" key="3">
    <source>
        <dbReference type="HAMAP-Rule" id="MF_01488"/>
    </source>
</evidence>
<dbReference type="AlphaFoldDB" id="A0A1G9XM12"/>
<dbReference type="InterPro" id="IPR050534">
    <property type="entry name" value="Coronavir_polyprotein_1ab"/>
</dbReference>
<dbReference type="Gene3D" id="1.10.10.2220">
    <property type="match status" value="1"/>
</dbReference>
<reference evidence="8" key="1">
    <citation type="submission" date="2016-10" db="EMBL/GenBank/DDBJ databases">
        <authorList>
            <person name="Varghese N."/>
            <person name="Submissions S."/>
        </authorList>
    </citation>
    <scope>NUCLEOTIDE SEQUENCE [LARGE SCALE GENOMIC DNA]</scope>
    <source>
        <strain evidence="8">M83</strain>
    </source>
</reference>
<dbReference type="SMART" id="SM00278">
    <property type="entry name" value="HhH1"/>
    <property type="match status" value="3"/>
</dbReference>
<dbReference type="SUPFAM" id="SSF52540">
    <property type="entry name" value="P-loop containing nucleoside triphosphate hydrolases"/>
    <property type="match status" value="1"/>
</dbReference>
<feature type="domain" description="Helix-hairpin-helix DNA-binding motif class 1" evidence="5">
    <location>
        <begin position="121"/>
        <end position="140"/>
    </location>
</feature>
<dbReference type="Pfam" id="PF13538">
    <property type="entry name" value="UvrD_C_2"/>
    <property type="match status" value="1"/>
</dbReference>
<comment type="function">
    <text evidence="3">DNA-dependent ATPase and ATP-dependent 5'-3' DNA helicase. Has no activity on blunt DNA or DNA with 3'-overhangs, requires at least 10 bases of 5'-ssDNA for helicase activity.</text>
</comment>
<dbReference type="GO" id="GO:0009338">
    <property type="term" value="C:exodeoxyribonuclease V complex"/>
    <property type="evidence" value="ECO:0007669"/>
    <property type="project" value="TreeGrafter"/>
</dbReference>
<dbReference type="InterPro" id="IPR003593">
    <property type="entry name" value="AAA+_ATPase"/>
</dbReference>
<feature type="domain" description="Helix-hairpin-helix DNA-binding motif class 1" evidence="5">
    <location>
        <begin position="185"/>
        <end position="204"/>
    </location>
</feature>
<keyword evidence="3" id="KW-0238">DNA-binding</keyword>